<keyword evidence="7 19" id="KW-0732">Signal</keyword>
<dbReference type="Gene3D" id="2.60.120.200">
    <property type="match status" value="1"/>
</dbReference>
<keyword evidence="13" id="KW-0961">Cell wall biogenesis/degradation</keyword>
<evidence type="ECO:0000313" key="21">
    <source>
        <dbReference type="EMBL" id="OJD37385.1"/>
    </source>
</evidence>
<keyword evidence="17" id="KW-1015">Disulfide bond</keyword>
<dbReference type="PANTHER" id="PTHR10963:SF27">
    <property type="entry name" value="GLYCOSIDASE-RELATED"/>
    <property type="match status" value="1"/>
</dbReference>
<dbReference type="InterPro" id="IPR000757">
    <property type="entry name" value="Beta-glucanase-like"/>
</dbReference>
<evidence type="ECO:0000256" key="4">
    <source>
        <dbReference type="ARBA" id="ARBA00022622"/>
    </source>
</evidence>
<feature type="chain" id="PRO_5013154032" description="chitinase" evidence="19">
    <location>
        <begin position="22"/>
        <end position="347"/>
    </location>
</feature>
<feature type="compositionally biased region" description="Low complexity" evidence="18">
    <location>
        <begin position="284"/>
        <end position="298"/>
    </location>
</feature>
<dbReference type="GO" id="GO:0005975">
    <property type="term" value="P:carbohydrate metabolic process"/>
    <property type="evidence" value="ECO:0007669"/>
    <property type="project" value="InterPro"/>
</dbReference>
<evidence type="ECO:0000256" key="2">
    <source>
        <dbReference type="ARBA" id="ARBA00004589"/>
    </source>
</evidence>
<dbReference type="InterPro" id="IPR017168">
    <property type="entry name" value="CHR-like"/>
</dbReference>
<dbReference type="STRING" id="236234.A0A1J9RA88"/>
<comment type="similarity">
    <text evidence="14">Belongs to the glycosyl hydrolase 16 family. CRH1 subfamily.</text>
</comment>
<feature type="active site" description="Proton donor" evidence="16">
    <location>
        <position position="125"/>
    </location>
</feature>
<accession>A0A1J9RA88</accession>
<keyword evidence="4" id="KW-0336">GPI-anchor</keyword>
<feature type="active site" description="Nucleophile" evidence="16">
    <location>
        <position position="121"/>
    </location>
</feature>
<keyword evidence="9" id="KW-0472">Membrane</keyword>
<dbReference type="GO" id="GO:0008843">
    <property type="term" value="F:endochitinase activity"/>
    <property type="evidence" value="ECO:0007669"/>
    <property type="project" value="UniProtKB-EC"/>
</dbReference>
<comment type="subcellular location">
    <subcellularLocation>
        <location evidence="2">Membrane</location>
        <topology evidence="2">Lipid-anchor</topology>
        <topology evidence="2">GPI-anchor</topology>
    </subcellularLocation>
</comment>
<keyword evidence="12" id="KW-0326">Glycosidase</keyword>
<dbReference type="GO" id="GO:0016757">
    <property type="term" value="F:glycosyltransferase activity"/>
    <property type="evidence" value="ECO:0007669"/>
    <property type="project" value="UniProtKB-KW"/>
</dbReference>
<keyword evidence="22" id="KW-1185">Reference proteome</keyword>
<evidence type="ECO:0000256" key="15">
    <source>
        <dbReference type="ARBA" id="ARBA00093308"/>
    </source>
</evidence>
<evidence type="ECO:0000256" key="3">
    <source>
        <dbReference type="ARBA" id="ARBA00012729"/>
    </source>
</evidence>
<gene>
    <name evidence="21" type="ORF">BKCO1_700066</name>
</gene>
<dbReference type="OrthoDB" id="4781at2759"/>
<evidence type="ECO:0000256" key="12">
    <source>
        <dbReference type="ARBA" id="ARBA00023295"/>
    </source>
</evidence>
<evidence type="ECO:0000256" key="11">
    <source>
        <dbReference type="ARBA" id="ARBA00023288"/>
    </source>
</evidence>
<protein>
    <recommendedName>
        <fullName evidence="3">chitinase</fullName>
        <ecNumber evidence="3">3.2.1.14</ecNumber>
    </recommendedName>
</protein>
<dbReference type="GO" id="GO:0098552">
    <property type="term" value="C:side of membrane"/>
    <property type="evidence" value="ECO:0007669"/>
    <property type="project" value="UniProtKB-KW"/>
</dbReference>
<evidence type="ECO:0000256" key="10">
    <source>
        <dbReference type="ARBA" id="ARBA00023180"/>
    </source>
</evidence>
<keyword evidence="10" id="KW-0325">Glycoprotein</keyword>
<evidence type="ECO:0000256" key="6">
    <source>
        <dbReference type="ARBA" id="ARBA00022679"/>
    </source>
</evidence>
<keyword evidence="6" id="KW-0808">Transferase</keyword>
<evidence type="ECO:0000256" key="17">
    <source>
        <dbReference type="PIRSR" id="PIRSR037299-2"/>
    </source>
</evidence>
<dbReference type="PIRSF" id="PIRSF037299">
    <property type="entry name" value="Glycosidase_CRH1_prd"/>
    <property type="match status" value="1"/>
</dbReference>
<dbReference type="CDD" id="cd02183">
    <property type="entry name" value="GH16_fungal_CRH1_transglycosylase"/>
    <property type="match status" value="1"/>
</dbReference>
<feature type="disulfide bond" evidence="17">
    <location>
        <begin position="27"/>
        <end position="35"/>
    </location>
</feature>
<comment type="function">
    <text evidence="15">Dual chitinase/transglycosylase that plays a role in cell wall architecture. Chitinase and transglycosylase activities are coupled. Required for the polysaccharide cross-linking at the septa and the cell wall. More specifically, transfers chitin to 1,6-beta-glucan in the cell wall.</text>
</comment>
<evidence type="ECO:0000256" key="8">
    <source>
        <dbReference type="ARBA" id="ARBA00022801"/>
    </source>
</evidence>
<dbReference type="Proteomes" id="UP000183809">
    <property type="component" value="Unassembled WGS sequence"/>
</dbReference>
<dbReference type="GO" id="GO:0031505">
    <property type="term" value="P:fungal-type cell wall organization"/>
    <property type="evidence" value="ECO:0007669"/>
    <property type="project" value="TreeGrafter"/>
</dbReference>
<evidence type="ECO:0000256" key="18">
    <source>
        <dbReference type="SAM" id="MobiDB-lite"/>
    </source>
</evidence>
<evidence type="ECO:0000256" key="1">
    <source>
        <dbReference type="ARBA" id="ARBA00000822"/>
    </source>
</evidence>
<dbReference type="RefSeq" id="XP_020133524.1">
    <property type="nucleotide sequence ID" value="XM_020278725.1"/>
</dbReference>
<dbReference type="PROSITE" id="PS51762">
    <property type="entry name" value="GH16_2"/>
    <property type="match status" value="1"/>
</dbReference>
<evidence type="ECO:0000256" key="14">
    <source>
        <dbReference type="ARBA" id="ARBA00038074"/>
    </source>
</evidence>
<keyword evidence="8" id="KW-0378">Hydrolase</keyword>
<evidence type="ECO:0000256" key="13">
    <source>
        <dbReference type="ARBA" id="ARBA00023316"/>
    </source>
</evidence>
<dbReference type="GO" id="GO:0009277">
    <property type="term" value="C:fungal-type cell wall"/>
    <property type="evidence" value="ECO:0007669"/>
    <property type="project" value="TreeGrafter"/>
</dbReference>
<name>A0A1J9RA88_9PEZI</name>
<dbReference type="AlphaFoldDB" id="A0A1J9RA88"/>
<evidence type="ECO:0000313" key="22">
    <source>
        <dbReference type="Proteomes" id="UP000183809"/>
    </source>
</evidence>
<evidence type="ECO:0000256" key="16">
    <source>
        <dbReference type="PIRSR" id="PIRSR037299-1"/>
    </source>
</evidence>
<reference evidence="21 22" key="1">
    <citation type="submission" date="2016-10" db="EMBL/GenBank/DDBJ databases">
        <title>Proteomics and genomics reveal pathogen-plant mechanisms compatible with a hemibiotrophic lifestyle of Diplodia corticola.</title>
        <authorList>
            <person name="Fernandes I."/>
            <person name="De Jonge R."/>
            <person name="Van De Peer Y."/>
            <person name="Devreese B."/>
            <person name="Alves A."/>
            <person name="Esteves A.C."/>
        </authorList>
    </citation>
    <scope>NUCLEOTIDE SEQUENCE [LARGE SCALE GENOMIC DNA]</scope>
    <source>
        <strain evidence="21 22">CBS 112549</strain>
    </source>
</reference>
<evidence type="ECO:0000256" key="5">
    <source>
        <dbReference type="ARBA" id="ARBA00022676"/>
    </source>
</evidence>
<feature type="signal peptide" evidence="19">
    <location>
        <begin position="1"/>
        <end position="21"/>
    </location>
</feature>
<dbReference type="EC" id="3.2.1.14" evidence="3"/>
<proteinExistence type="inferred from homology"/>
<dbReference type="InterPro" id="IPR013320">
    <property type="entry name" value="ConA-like_dom_sf"/>
</dbReference>
<comment type="caution">
    <text evidence="21">The sequence shown here is derived from an EMBL/GenBank/DDBJ whole genome shotgun (WGS) entry which is preliminary data.</text>
</comment>
<feature type="domain" description="GH16" evidence="20">
    <location>
        <begin position="23"/>
        <end position="233"/>
    </location>
</feature>
<evidence type="ECO:0000259" key="20">
    <source>
        <dbReference type="PROSITE" id="PS51762"/>
    </source>
</evidence>
<evidence type="ECO:0000256" key="7">
    <source>
        <dbReference type="ARBA" id="ARBA00022729"/>
    </source>
</evidence>
<keyword evidence="11" id="KW-0449">Lipoprotein</keyword>
<sequence length="347" mass="36371">MRCIWPSVAALAAFAPASVLAQTYTDCNPLESTSCPSDDALSSGSHTADFTQGENDQWTVTAGSVDYGSNGAEFTIKQSGDAPTIATNFYFLFGRVEVLLRAAPGTGIVSSVVMESDDLDEIDWEWLGGAAGQVESNYFGKGNTTSYDRAVYHAVEPDTQANLHNYTVLWTAAYTTWYIDGVAVRTLNYADAVGGSNYPQTPMRLRLGTWAGGDSNNDAGTIGWAGGTTDYSDGPFTCYVEKVSIVNFSPATSYSYADTTGSWRSITVDGGTVNSNEDGQVDDSATATGSSAAETTATATSGSSNMWWTASAAAVAKAASGASVHGRAEVWKSVVVALGLVFGFTVI</sequence>
<feature type="region of interest" description="Disordered" evidence="18">
    <location>
        <begin position="273"/>
        <end position="298"/>
    </location>
</feature>
<dbReference type="InterPro" id="IPR050546">
    <property type="entry name" value="Glycosyl_Hydrlase_16"/>
</dbReference>
<dbReference type="FunFam" id="2.60.120.200:FF:000152">
    <property type="entry name" value="Cell wall glucanase"/>
    <property type="match status" value="1"/>
</dbReference>
<dbReference type="Pfam" id="PF00722">
    <property type="entry name" value="Glyco_hydro_16"/>
    <property type="match status" value="1"/>
</dbReference>
<organism evidence="21 22">
    <name type="scientific">Diplodia corticola</name>
    <dbReference type="NCBI Taxonomy" id="236234"/>
    <lineage>
        <taxon>Eukaryota</taxon>
        <taxon>Fungi</taxon>
        <taxon>Dikarya</taxon>
        <taxon>Ascomycota</taxon>
        <taxon>Pezizomycotina</taxon>
        <taxon>Dothideomycetes</taxon>
        <taxon>Dothideomycetes incertae sedis</taxon>
        <taxon>Botryosphaeriales</taxon>
        <taxon>Botryosphaeriaceae</taxon>
        <taxon>Diplodia</taxon>
    </lineage>
</organism>
<dbReference type="EMBL" id="MNUE01000007">
    <property type="protein sequence ID" value="OJD37385.1"/>
    <property type="molecule type" value="Genomic_DNA"/>
</dbReference>
<dbReference type="PANTHER" id="PTHR10963">
    <property type="entry name" value="GLYCOSYL HYDROLASE-RELATED"/>
    <property type="match status" value="1"/>
</dbReference>
<evidence type="ECO:0000256" key="19">
    <source>
        <dbReference type="SAM" id="SignalP"/>
    </source>
</evidence>
<dbReference type="SUPFAM" id="SSF49899">
    <property type="entry name" value="Concanavalin A-like lectins/glucanases"/>
    <property type="match status" value="1"/>
</dbReference>
<comment type="catalytic activity">
    <reaction evidence="1">
        <text>Random endo-hydrolysis of N-acetyl-beta-D-glucosaminide (1-&gt;4)-beta-linkages in chitin and chitodextrins.</text>
        <dbReference type="EC" id="3.2.1.14"/>
    </reaction>
</comment>
<evidence type="ECO:0000256" key="9">
    <source>
        <dbReference type="ARBA" id="ARBA00023136"/>
    </source>
</evidence>
<keyword evidence="5" id="KW-0328">Glycosyltransferase</keyword>
<dbReference type="GeneID" id="31018986"/>